<feature type="chain" id="PRO_5041755719" description="Cell division coordinator CpoB" evidence="1">
    <location>
        <begin position="23"/>
        <end position="301"/>
    </location>
</feature>
<accession>A0AAE3VL06</accession>
<protein>
    <recommendedName>
        <fullName evidence="1">Cell division coordinator CpoB</fullName>
    </recommendedName>
</protein>
<dbReference type="Gene3D" id="1.25.40.10">
    <property type="entry name" value="Tetratricopeptide repeat domain"/>
    <property type="match status" value="1"/>
</dbReference>
<sequence length="301" mass="32131" precursor="true">MRITSRRLLAAVVAAGMGFAPAGPALALSDGLVRPVQFGFGNNRQQADAQVRIGQLEEQLRRMNGQIEQLSHQLRQMQDQMQRMQEDTEYRLQQLEGGQPRRQNLEQPATGPAPQRDANAGDPATTGSTGSIGDGGPLDLSALARGDAIGSAIEQSAPSLSTSPSPSQDSRPSSAATETYEAAYDYILAGDYAGAEAAFRSFLQLYPNDPRAGDAQFWIGESLLQSGQHRQAAEAFLKSYTDHPDSDKAPDSLLKLGMALSGMGEGQAACSSFSELLSSYPSADPSLLDRARQERQRAGCA</sequence>
<organism evidence="3 4">
    <name type="scientific">Amorphus orientalis</name>
    <dbReference type="NCBI Taxonomy" id="649198"/>
    <lineage>
        <taxon>Bacteria</taxon>
        <taxon>Pseudomonadati</taxon>
        <taxon>Pseudomonadota</taxon>
        <taxon>Alphaproteobacteria</taxon>
        <taxon>Hyphomicrobiales</taxon>
        <taxon>Amorphaceae</taxon>
        <taxon>Amorphus</taxon>
    </lineage>
</organism>
<comment type="subcellular location">
    <subcellularLocation>
        <location evidence="1">Periplasm</location>
    </subcellularLocation>
</comment>
<evidence type="ECO:0000313" key="4">
    <source>
        <dbReference type="Proteomes" id="UP001229244"/>
    </source>
</evidence>
<proteinExistence type="inferred from homology"/>
<comment type="caution">
    <text evidence="3">The sequence shown here is derived from an EMBL/GenBank/DDBJ whole genome shotgun (WGS) entry which is preliminary data.</text>
</comment>
<feature type="region of interest" description="Disordered" evidence="2">
    <location>
        <begin position="98"/>
        <end position="141"/>
    </location>
</feature>
<comment type="function">
    <text evidence="1">Mediates coordination of peptidoglycan synthesis and outer membrane constriction during cell division.</text>
</comment>
<dbReference type="NCBIfam" id="TIGR02795">
    <property type="entry name" value="tol_pal_ybgF"/>
    <property type="match status" value="1"/>
</dbReference>
<dbReference type="InterPro" id="IPR034706">
    <property type="entry name" value="CpoB"/>
</dbReference>
<dbReference type="EMBL" id="JAUSUL010000001">
    <property type="protein sequence ID" value="MDQ0313967.1"/>
    <property type="molecule type" value="Genomic_DNA"/>
</dbReference>
<keyword evidence="1" id="KW-0132">Cell division</keyword>
<dbReference type="Pfam" id="PF13174">
    <property type="entry name" value="TPR_6"/>
    <property type="match status" value="1"/>
</dbReference>
<dbReference type="InterPro" id="IPR011990">
    <property type="entry name" value="TPR-like_helical_dom_sf"/>
</dbReference>
<evidence type="ECO:0000256" key="1">
    <source>
        <dbReference type="HAMAP-Rule" id="MF_02066"/>
    </source>
</evidence>
<keyword evidence="1" id="KW-0732">Signal</keyword>
<feature type="coiled-coil region" evidence="1">
    <location>
        <begin position="46"/>
        <end position="87"/>
    </location>
</feature>
<keyword evidence="1" id="KW-0574">Periplasm</keyword>
<feature type="compositionally biased region" description="Basic and acidic residues" evidence="2">
    <location>
        <begin position="287"/>
        <end position="301"/>
    </location>
</feature>
<feature type="region of interest" description="Disordered" evidence="2">
    <location>
        <begin position="156"/>
        <end position="176"/>
    </location>
</feature>
<evidence type="ECO:0000313" key="3">
    <source>
        <dbReference type="EMBL" id="MDQ0313967.1"/>
    </source>
</evidence>
<dbReference type="Pfam" id="PF13432">
    <property type="entry name" value="TPR_16"/>
    <property type="match status" value="1"/>
</dbReference>
<dbReference type="RefSeq" id="WP_306883755.1">
    <property type="nucleotide sequence ID" value="NZ_JAUSUL010000001.1"/>
</dbReference>
<dbReference type="GO" id="GO:0043093">
    <property type="term" value="P:FtsZ-dependent cytokinesis"/>
    <property type="evidence" value="ECO:0007669"/>
    <property type="project" value="UniProtKB-UniRule"/>
</dbReference>
<dbReference type="Proteomes" id="UP001229244">
    <property type="component" value="Unassembled WGS sequence"/>
</dbReference>
<feature type="signal peptide" evidence="1">
    <location>
        <begin position="1"/>
        <end position="22"/>
    </location>
</feature>
<keyword evidence="4" id="KW-1185">Reference proteome</keyword>
<dbReference type="GO" id="GO:0030288">
    <property type="term" value="C:outer membrane-bounded periplasmic space"/>
    <property type="evidence" value="ECO:0007669"/>
    <property type="project" value="UniProtKB-UniRule"/>
</dbReference>
<evidence type="ECO:0000256" key="2">
    <source>
        <dbReference type="SAM" id="MobiDB-lite"/>
    </source>
</evidence>
<feature type="region of interest" description="Disordered" evidence="2">
    <location>
        <begin position="282"/>
        <end position="301"/>
    </location>
</feature>
<gene>
    <name evidence="1" type="primary">cpoB</name>
    <name evidence="3" type="ORF">J2S73_000404</name>
</gene>
<reference evidence="3" key="1">
    <citation type="submission" date="2023-07" db="EMBL/GenBank/DDBJ databases">
        <title>Genomic Encyclopedia of Type Strains, Phase IV (KMG-IV): sequencing the most valuable type-strain genomes for metagenomic binning, comparative biology and taxonomic classification.</title>
        <authorList>
            <person name="Goeker M."/>
        </authorList>
    </citation>
    <scope>NUCLEOTIDE SEQUENCE</scope>
    <source>
        <strain evidence="3">DSM 21202</strain>
    </source>
</reference>
<dbReference type="HAMAP" id="MF_02066">
    <property type="entry name" value="CpoB"/>
    <property type="match status" value="1"/>
</dbReference>
<dbReference type="InterPro" id="IPR014162">
    <property type="entry name" value="CpoB_C"/>
</dbReference>
<dbReference type="InterPro" id="IPR019734">
    <property type="entry name" value="TPR_rpt"/>
</dbReference>
<keyword evidence="1" id="KW-0175">Coiled coil</keyword>
<dbReference type="SUPFAM" id="SSF48452">
    <property type="entry name" value="TPR-like"/>
    <property type="match status" value="1"/>
</dbReference>
<comment type="similarity">
    <text evidence="1">Belongs to the CpoB family.</text>
</comment>
<dbReference type="AlphaFoldDB" id="A0AAE3VL06"/>
<name>A0AAE3VL06_9HYPH</name>
<keyword evidence="1" id="KW-0131">Cell cycle</keyword>